<name>A0A518CFG9_9BACT</name>
<accession>A0A518CFG9</accession>
<dbReference type="InterPro" id="IPR012902">
    <property type="entry name" value="N_methyl_site"/>
</dbReference>
<proteinExistence type="predicted"/>
<feature type="domain" description="DUF1559" evidence="1">
    <location>
        <begin position="39"/>
        <end position="313"/>
    </location>
</feature>
<organism evidence="2 3">
    <name type="scientific">Bremerella volcania</name>
    <dbReference type="NCBI Taxonomy" id="2527984"/>
    <lineage>
        <taxon>Bacteria</taxon>
        <taxon>Pseudomonadati</taxon>
        <taxon>Planctomycetota</taxon>
        <taxon>Planctomycetia</taxon>
        <taxon>Pirellulales</taxon>
        <taxon>Pirellulaceae</taxon>
        <taxon>Bremerella</taxon>
    </lineage>
</organism>
<sequence>MHKLLSMRFGQRKAFTLVELLVVIAIIGVLIALLLPAVQQAREAARRMQCSNNLKQLGLSLHNHHDTYGYMPPLRDIGGGHSGRRNGFILLLPFLEQNNSYEQIQADLGANPWDDRAYWNDFSFDGFTCPSSVPPATFEDSQKCSKNYMMCLGDRLVDRDGPMQNTRGMFQRGNVSNNQIQNKLNFASITDGLSNTMAFSERIAYASNARPMQGAFAQITLDGNSSPSTCTAALTGTWAGQSEGARWNDGRSPFSGFFAAAPPNSVSCTGDGNSGNIHDGTFALPGASSLHPGGVLTCLGDGSVRFISETIDTGNQGASFNFTTGQSPYGIWGALGSRNGGEPVTD</sequence>
<dbReference type="Pfam" id="PF07963">
    <property type="entry name" value="N_methyl"/>
    <property type="match status" value="1"/>
</dbReference>
<dbReference type="RefSeq" id="WP_165698960.1">
    <property type="nucleotide sequence ID" value="NZ_CP036289.1"/>
</dbReference>
<dbReference type="AlphaFoldDB" id="A0A518CFG9"/>
<keyword evidence="3" id="KW-1185">Reference proteome</keyword>
<dbReference type="KEGG" id="bvo:Pan97_50450"/>
<dbReference type="PANTHER" id="PTHR30093:SF2">
    <property type="entry name" value="TYPE II SECRETION SYSTEM PROTEIN H"/>
    <property type="match status" value="1"/>
</dbReference>
<gene>
    <name evidence="2" type="ORF">Pan97_50450</name>
</gene>
<dbReference type="Gene3D" id="3.30.700.10">
    <property type="entry name" value="Glycoprotein, Type 4 Pilin"/>
    <property type="match status" value="1"/>
</dbReference>
<dbReference type="InterPro" id="IPR045584">
    <property type="entry name" value="Pilin-like"/>
</dbReference>
<dbReference type="NCBIfam" id="TIGR04294">
    <property type="entry name" value="pre_pil_HX9DG"/>
    <property type="match status" value="1"/>
</dbReference>
<dbReference type="SUPFAM" id="SSF54523">
    <property type="entry name" value="Pili subunits"/>
    <property type="match status" value="1"/>
</dbReference>
<evidence type="ECO:0000313" key="3">
    <source>
        <dbReference type="Proteomes" id="UP000318626"/>
    </source>
</evidence>
<dbReference type="EMBL" id="CP036289">
    <property type="protein sequence ID" value="QDU77966.1"/>
    <property type="molecule type" value="Genomic_DNA"/>
</dbReference>
<dbReference type="PANTHER" id="PTHR30093">
    <property type="entry name" value="GENERAL SECRETION PATHWAY PROTEIN G"/>
    <property type="match status" value="1"/>
</dbReference>
<dbReference type="InterPro" id="IPR027558">
    <property type="entry name" value="Pre_pil_HX9DG_C"/>
</dbReference>
<dbReference type="Proteomes" id="UP000318626">
    <property type="component" value="Chromosome"/>
</dbReference>
<reference evidence="3" key="1">
    <citation type="submission" date="2019-02" db="EMBL/GenBank/DDBJ databases">
        <title>Deep-cultivation of Planctomycetes and their phenomic and genomic characterization uncovers novel biology.</title>
        <authorList>
            <person name="Wiegand S."/>
            <person name="Jogler M."/>
            <person name="Boedeker C."/>
            <person name="Pinto D."/>
            <person name="Vollmers J."/>
            <person name="Rivas-Marin E."/>
            <person name="Kohn T."/>
            <person name="Peeters S.H."/>
            <person name="Heuer A."/>
            <person name="Rast P."/>
            <person name="Oberbeckmann S."/>
            <person name="Bunk B."/>
            <person name="Jeske O."/>
            <person name="Meyerdierks A."/>
            <person name="Storesund J.E."/>
            <person name="Kallscheuer N."/>
            <person name="Luecker S."/>
            <person name="Lage O.M."/>
            <person name="Pohl T."/>
            <person name="Merkel B.J."/>
            <person name="Hornburger P."/>
            <person name="Mueller R.-W."/>
            <person name="Bruemmer F."/>
            <person name="Labrenz M."/>
            <person name="Spormann A.M."/>
            <person name="Op den Camp H."/>
            <person name="Overmann J."/>
            <person name="Amann R."/>
            <person name="Jetten M.S.M."/>
            <person name="Mascher T."/>
            <person name="Medema M.H."/>
            <person name="Devos D.P."/>
            <person name="Kaster A.-K."/>
            <person name="Ovreas L."/>
            <person name="Rohde M."/>
            <person name="Galperin M.Y."/>
            <person name="Jogler C."/>
        </authorList>
    </citation>
    <scope>NUCLEOTIDE SEQUENCE [LARGE SCALE GENOMIC DNA]</scope>
    <source>
        <strain evidence="3">Pan97</strain>
    </source>
</reference>
<evidence type="ECO:0000313" key="2">
    <source>
        <dbReference type="EMBL" id="QDU77966.1"/>
    </source>
</evidence>
<dbReference type="NCBIfam" id="TIGR02532">
    <property type="entry name" value="IV_pilin_GFxxxE"/>
    <property type="match status" value="1"/>
</dbReference>
<dbReference type="Pfam" id="PF07596">
    <property type="entry name" value="SBP_bac_10"/>
    <property type="match status" value="1"/>
</dbReference>
<protein>
    <recommendedName>
        <fullName evidence="1">DUF1559 domain-containing protein</fullName>
    </recommendedName>
</protein>
<evidence type="ECO:0000259" key="1">
    <source>
        <dbReference type="Pfam" id="PF07596"/>
    </source>
</evidence>
<dbReference type="InterPro" id="IPR011453">
    <property type="entry name" value="DUF1559"/>
</dbReference>